<dbReference type="Proteomes" id="UP001359559">
    <property type="component" value="Unassembled WGS sequence"/>
</dbReference>
<organism evidence="1 2">
    <name type="scientific">Clitoria ternatea</name>
    <name type="common">Butterfly pea</name>
    <dbReference type="NCBI Taxonomy" id="43366"/>
    <lineage>
        <taxon>Eukaryota</taxon>
        <taxon>Viridiplantae</taxon>
        <taxon>Streptophyta</taxon>
        <taxon>Embryophyta</taxon>
        <taxon>Tracheophyta</taxon>
        <taxon>Spermatophyta</taxon>
        <taxon>Magnoliopsida</taxon>
        <taxon>eudicotyledons</taxon>
        <taxon>Gunneridae</taxon>
        <taxon>Pentapetalae</taxon>
        <taxon>rosids</taxon>
        <taxon>fabids</taxon>
        <taxon>Fabales</taxon>
        <taxon>Fabaceae</taxon>
        <taxon>Papilionoideae</taxon>
        <taxon>50 kb inversion clade</taxon>
        <taxon>NPAAA clade</taxon>
        <taxon>indigoferoid/millettioid clade</taxon>
        <taxon>Phaseoleae</taxon>
        <taxon>Clitoria</taxon>
    </lineage>
</organism>
<sequence>MDVSSICSYSFSHISLELINSRWRIGVLKETTSSLGRIFPRPILHASKEHLWPFLCLHSPVCGDVHWW</sequence>
<proteinExistence type="predicted"/>
<name>A0AAN9JIM5_CLITE</name>
<dbReference type="EMBL" id="JAYKXN010000003">
    <property type="protein sequence ID" value="KAK7299925.1"/>
    <property type="molecule type" value="Genomic_DNA"/>
</dbReference>
<evidence type="ECO:0000313" key="2">
    <source>
        <dbReference type="Proteomes" id="UP001359559"/>
    </source>
</evidence>
<accession>A0AAN9JIM5</accession>
<evidence type="ECO:0000313" key="1">
    <source>
        <dbReference type="EMBL" id="KAK7299925.1"/>
    </source>
</evidence>
<reference evidence="1 2" key="1">
    <citation type="submission" date="2024-01" db="EMBL/GenBank/DDBJ databases">
        <title>The genomes of 5 underutilized Papilionoideae crops provide insights into root nodulation and disease resistance.</title>
        <authorList>
            <person name="Yuan L."/>
        </authorList>
    </citation>
    <scope>NUCLEOTIDE SEQUENCE [LARGE SCALE GENOMIC DNA]</scope>
    <source>
        <strain evidence="1">LY-2023</strain>
        <tissue evidence="1">Leaf</tissue>
    </source>
</reference>
<comment type="caution">
    <text evidence="1">The sequence shown here is derived from an EMBL/GenBank/DDBJ whole genome shotgun (WGS) entry which is preliminary data.</text>
</comment>
<protein>
    <submittedName>
        <fullName evidence="1">Uncharacterized protein</fullName>
    </submittedName>
</protein>
<gene>
    <name evidence="1" type="ORF">RJT34_10754</name>
</gene>
<dbReference type="AlphaFoldDB" id="A0AAN9JIM5"/>
<keyword evidence="2" id="KW-1185">Reference proteome</keyword>